<dbReference type="PROSITE" id="PS50977">
    <property type="entry name" value="HTH_TETR_2"/>
    <property type="match status" value="1"/>
</dbReference>
<dbReference type="InterPro" id="IPR036271">
    <property type="entry name" value="Tet_transcr_reg_TetR-rel_C_sf"/>
</dbReference>
<evidence type="ECO:0000256" key="2">
    <source>
        <dbReference type="ARBA" id="ARBA00023125"/>
    </source>
</evidence>
<name>A0A1H4KY57_9NOCA</name>
<keyword evidence="2 4" id="KW-0238">DNA-binding</keyword>
<dbReference type="OrthoDB" id="9795011at2"/>
<dbReference type="Gene3D" id="1.10.357.10">
    <property type="entry name" value="Tetracycline Repressor, domain 2"/>
    <property type="match status" value="1"/>
</dbReference>
<evidence type="ECO:0000313" key="7">
    <source>
        <dbReference type="Proteomes" id="UP000183561"/>
    </source>
</evidence>
<evidence type="ECO:0000256" key="4">
    <source>
        <dbReference type="PROSITE-ProRule" id="PRU00335"/>
    </source>
</evidence>
<accession>A0A1H4KY57</accession>
<evidence type="ECO:0000259" key="5">
    <source>
        <dbReference type="PROSITE" id="PS50977"/>
    </source>
</evidence>
<dbReference type="PRINTS" id="PR00455">
    <property type="entry name" value="HTHTETR"/>
</dbReference>
<reference evidence="7" key="1">
    <citation type="submission" date="2016-10" db="EMBL/GenBank/DDBJ databases">
        <authorList>
            <person name="Varghese N."/>
            <person name="Submissions S."/>
        </authorList>
    </citation>
    <scope>NUCLEOTIDE SEQUENCE [LARGE SCALE GENOMIC DNA]</scope>
    <source>
        <strain evidence="7">DSM 44498</strain>
    </source>
</reference>
<organism evidence="6 7">
    <name type="scientific">Rhodococcus koreensis</name>
    <dbReference type="NCBI Taxonomy" id="99653"/>
    <lineage>
        <taxon>Bacteria</taxon>
        <taxon>Bacillati</taxon>
        <taxon>Actinomycetota</taxon>
        <taxon>Actinomycetes</taxon>
        <taxon>Mycobacteriales</taxon>
        <taxon>Nocardiaceae</taxon>
        <taxon>Rhodococcus</taxon>
    </lineage>
</organism>
<evidence type="ECO:0000256" key="1">
    <source>
        <dbReference type="ARBA" id="ARBA00023015"/>
    </source>
</evidence>
<dbReference type="InterPro" id="IPR009057">
    <property type="entry name" value="Homeodomain-like_sf"/>
</dbReference>
<evidence type="ECO:0000313" key="6">
    <source>
        <dbReference type="EMBL" id="SEB63058.1"/>
    </source>
</evidence>
<evidence type="ECO:0000256" key="3">
    <source>
        <dbReference type="ARBA" id="ARBA00023163"/>
    </source>
</evidence>
<dbReference type="Proteomes" id="UP000183561">
    <property type="component" value="Unassembled WGS sequence"/>
</dbReference>
<dbReference type="SUPFAM" id="SSF48498">
    <property type="entry name" value="Tetracyclin repressor-like, C-terminal domain"/>
    <property type="match status" value="1"/>
</dbReference>
<dbReference type="InterPro" id="IPR001647">
    <property type="entry name" value="HTH_TetR"/>
</dbReference>
<dbReference type="GO" id="GO:0000976">
    <property type="term" value="F:transcription cis-regulatory region binding"/>
    <property type="evidence" value="ECO:0007669"/>
    <property type="project" value="TreeGrafter"/>
</dbReference>
<protein>
    <submittedName>
        <fullName evidence="6">DNA-binding transcriptional regulator, AcrR family</fullName>
    </submittedName>
</protein>
<dbReference type="Pfam" id="PF21597">
    <property type="entry name" value="TetR_C_43"/>
    <property type="match status" value="1"/>
</dbReference>
<keyword evidence="7" id="KW-1185">Reference proteome</keyword>
<feature type="domain" description="HTH tetR-type" evidence="5">
    <location>
        <begin position="17"/>
        <end position="76"/>
    </location>
</feature>
<dbReference type="PANTHER" id="PTHR30055">
    <property type="entry name" value="HTH-TYPE TRANSCRIPTIONAL REGULATOR RUTR"/>
    <property type="match status" value="1"/>
</dbReference>
<dbReference type="EMBL" id="FNSV01000005">
    <property type="protein sequence ID" value="SEB63058.1"/>
    <property type="molecule type" value="Genomic_DNA"/>
</dbReference>
<dbReference type="InterPro" id="IPR049445">
    <property type="entry name" value="TetR_SbtR-like_C"/>
</dbReference>
<dbReference type="InterPro" id="IPR050109">
    <property type="entry name" value="HTH-type_TetR-like_transc_reg"/>
</dbReference>
<dbReference type="GO" id="GO:0003700">
    <property type="term" value="F:DNA-binding transcription factor activity"/>
    <property type="evidence" value="ECO:0007669"/>
    <property type="project" value="TreeGrafter"/>
</dbReference>
<feature type="DNA-binding region" description="H-T-H motif" evidence="4">
    <location>
        <begin position="39"/>
        <end position="58"/>
    </location>
</feature>
<keyword evidence="1" id="KW-0805">Transcription regulation</keyword>
<dbReference type="SUPFAM" id="SSF46689">
    <property type="entry name" value="Homeodomain-like"/>
    <property type="match status" value="1"/>
</dbReference>
<dbReference type="AlphaFoldDB" id="A0A1H4KY57"/>
<keyword evidence="3" id="KW-0804">Transcription</keyword>
<sequence>MAVEQRGAETRLRADAQENYDRLVAAAGRMFSLHGTDASLKAIAEEAGVGIGTLYRRFPTREQLVEAVYRSTVTEICYTATNLVESMESPVEAFRAWAGQLVEFLVSKRGMAEALQSVWSADDDFRVETRQRLTDALEALLREGNAAGALRADVDALDVLRVIGGISYAADDSVHALRLLDLLIDGLRPRVSR</sequence>
<dbReference type="PANTHER" id="PTHR30055:SF234">
    <property type="entry name" value="HTH-TYPE TRANSCRIPTIONAL REGULATOR BETI"/>
    <property type="match status" value="1"/>
</dbReference>
<dbReference type="RefSeq" id="WP_072946533.1">
    <property type="nucleotide sequence ID" value="NZ_FNSV01000005.1"/>
</dbReference>
<gene>
    <name evidence="6" type="ORF">SAMN04490239_0960</name>
</gene>
<dbReference type="Pfam" id="PF00440">
    <property type="entry name" value="TetR_N"/>
    <property type="match status" value="1"/>
</dbReference>
<proteinExistence type="predicted"/>